<dbReference type="OrthoDB" id="4062651at2759"/>
<evidence type="ECO:0000313" key="1">
    <source>
        <dbReference type="EMBL" id="RFU32105.1"/>
    </source>
</evidence>
<evidence type="ECO:0000313" key="2">
    <source>
        <dbReference type="Proteomes" id="UP000258309"/>
    </source>
</evidence>
<protein>
    <submittedName>
        <fullName evidence="1">Uncharacterized protein</fullName>
    </submittedName>
</protein>
<dbReference type="AlphaFoldDB" id="A0A3E2HFH8"/>
<accession>A0A3E2HFH8</accession>
<feature type="non-terminal residue" evidence="1">
    <location>
        <position position="193"/>
    </location>
</feature>
<feature type="non-terminal residue" evidence="1">
    <location>
        <position position="1"/>
    </location>
</feature>
<sequence length="193" mass="21716">MSQFAIPHRLKRIKAKLPITLHDSPEEVLKGVTYISSLELSCKHLSMANIRFSLAGEIKLVLDFQTLYHDHLYEGSKTSQVLLDFPILAELIEEMILTRYHLTPDDEKWSEDALSFLSCTLSGSLESLVNYHFLRLAVSPRRLIPRIRFAFATSRGVDDAIDGDDSLSHDDECVGDTVTSYGASGRQAYIDLV</sequence>
<keyword evidence="2" id="KW-1185">Reference proteome</keyword>
<dbReference type="Proteomes" id="UP000258309">
    <property type="component" value="Unassembled WGS sequence"/>
</dbReference>
<reference evidence="1 2" key="1">
    <citation type="submission" date="2018-05" db="EMBL/GenBank/DDBJ databases">
        <title>Draft genome sequence of Scytalidium lignicola DSM 105466, a ubiquitous saprotrophic fungus.</title>
        <authorList>
            <person name="Buettner E."/>
            <person name="Gebauer A.M."/>
            <person name="Hofrichter M."/>
            <person name="Liers C."/>
            <person name="Kellner H."/>
        </authorList>
    </citation>
    <scope>NUCLEOTIDE SEQUENCE [LARGE SCALE GENOMIC DNA]</scope>
    <source>
        <strain evidence="1 2">DSM 105466</strain>
    </source>
</reference>
<dbReference type="EMBL" id="NCSJ02000061">
    <property type="protein sequence ID" value="RFU32105.1"/>
    <property type="molecule type" value="Genomic_DNA"/>
</dbReference>
<name>A0A3E2HFH8_SCYLI</name>
<proteinExistence type="predicted"/>
<gene>
    <name evidence="1" type="ORF">B7463_g4226</name>
</gene>
<organism evidence="1 2">
    <name type="scientific">Scytalidium lignicola</name>
    <name type="common">Hyphomycete</name>
    <dbReference type="NCBI Taxonomy" id="5539"/>
    <lineage>
        <taxon>Eukaryota</taxon>
        <taxon>Fungi</taxon>
        <taxon>Dikarya</taxon>
        <taxon>Ascomycota</taxon>
        <taxon>Pezizomycotina</taxon>
        <taxon>Leotiomycetes</taxon>
        <taxon>Leotiomycetes incertae sedis</taxon>
        <taxon>Scytalidium</taxon>
    </lineage>
</organism>
<comment type="caution">
    <text evidence="1">The sequence shown here is derived from an EMBL/GenBank/DDBJ whole genome shotgun (WGS) entry which is preliminary data.</text>
</comment>